<accession>A0A0M4RE72</accession>
<evidence type="ECO:0000313" key="3">
    <source>
        <dbReference type="Proteomes" id="UP000203955"/>
    </source>
</evidence>
<dbReference type="KEGG" id="vg:26644193"/>
<evidence type="ECO:0000256" key="1">
    <source>
        <dbReference type="SAM" id="Phobius"/>
    </source>
</evidence>
<keyword evidence="1" id="KW-0472">Membrane</keyword>
<evidence type="ECO:0000313" key="2">
    <source>
        <dbReference type="EMBL" id="ALF02279.1"/>
    </source>
</evidence>
<sequence>MLTGLNNELCEALAGHKRNHINMLSLVYENPWTTVFLLIVASCCLNSIIGALRGQ</sequence>
<reference evidence="2" key="1">
    <citation type="submission" date="2016-11" db="EMBL/GenBank/DDBJ databases">
        <title>Phages of Salmonella enterica subsp. salamae and subsp. diarizonae: novel phages with a mosaic genome structure and activity against pathogenic S. enterica subsp. enterica isolates.</title>
        <authorList>
            <person name="Pastekova L."/>
            <person name="Bosak J."/>
            <person name="Dedicova D."/>
            <person name="Benada O."/>
            <person name="Smarda J."/>
            <person name="Smajs D."/>
        </authorList>
    </citation>
    <scope>NUCLEOTIDE SEQUENCE [LARGE SCALE GENOMIC DNA]</scope>
    <source>
        <strain evidence="2">SEN1</strain>
    </source>
</reference>
<feature type="transmembrane region" description="Helical" evidence="1">
    <location>
        <begin position="32"/>
        <end position="52"/>
    </location>
</feature>
<gene>
    <name evidence="2" type="ORF">SEN1_42</name>
</gene>
<dbReference type="EMBL" id="KT630644">
    <property type="protein sequence ID" value="ALF02279.1"/>
    <property type="molecule type" value="Genomic_DNA"/>
</dbReference>
<organism evidence="2 3">
    <name type="scientific">Salmonella phage SEN1</name>
    <dbReference type="NCBI Taxonomy" id="1647455"/>
    <lineage>
        <taxon>Viruses</taxon>
        <taxon>Duplodnaviria</taxon>
        <taxon>Heunggongvirae</taxon>
        <taxon>Uroviricota</taxon>
        <taxon>Caudoviricetes</taxon>
        <taxon>Peduoviridae</taxon>
        <taxon>Eganvirus</taxon>
        <taxon>Eganvirus SEN1</taxon>
    </lineage>
</organism>
<keyword evidence="3" id="KW-1185">Reference proteome</keyword>
<keyword evidence="1" id="KW-0812">Transmembrane</keyword>
<dbReference type="Proteomes" id="UP000203955">
    <property type="component" value="Segment"/>
</dbReference>
<name>A0A0M4RE72_9CAUD</name>
<keyword evidence="1" id="KW-1133">Transmembrane helix</keyword>
<proteinExistence type="predicted"/>
<protein>
    <submittedName>
        <fullName evidence="2">Uncharacterized protein</fullName>
    </submittedName>
</protein>
<dbReference type="RefSeq" id="YP_009217895.1">
    <property type="nucleotide sequence ID" value="NC_029003.2"/>
</dbReference>
<dbReference type="GeneID" id="26644193"/>